<dbReference type="GO" id="GO:0005829">
    <property type="term" value="C:cytosol"/>
    <property type="evidence" value="ECO:0007669"/>
    <property type="project" value="TreeGrafter"/>
</dbReference>
<evidence type="ECO:0000259" key="4">
    <source>
        <dbReference type="PROSITE" id="PS50053"/>
    </source>
</evidence>
<dbReference type="CDD" id="cd14281">
    <property type="entry name" value="UBA2_Rad23_like"/>
    <property type="match status" value="1"/>
</dbReference>
<dbReference type="GO" id="GO:0043161">
    <property type="term" value="P:proteasome-mediated ubiquitin-dependent protein catabolic process"/>
    <property type="evidence" value="ECO:0007669"/>
    <property type="project" value="TreeGrafter"/>
</dbReference>
<evidence type="ECO:0008006" key="7">
    <source>
        <dbReference type="Google" id="ProtNLM"/>
    </source>
</evidence>
<dbReference type="Pfam" id="PF00240">
    <property type="entry name" value="ubiquitin"/>
    <property type="match status" value="1"/>
</dbReference>
<dbReference type="InterPro" id="IPR009060">
    <property type="entry name" value="UBA-like_sf"/>
</dbReference>
<dbReference type="AlphaFoldDB" id="A0AB34JYF6"/>
<dbReference type="SMART" id="SM00165">
    <property type="entry name" value="UBA"/>
    <property type="match status" value="2"/>
</dbReference>
<reference evidence="5 6" key="1">
    <citation type="journal article" date="2024" name="Science">
        <title>Giant polyketide synthase enzymes in the biosynthesis of giant marine polyether toxins.</title>
        <authorList>
            <person name="Fallon T.R."/>
            <person name="Shende V.V."/>
            <person name="Wierzbicki I.H."/>
            <person name="Pendleton A.L."/>
            <person name="Watervoot N.F."/>
            <person name="Auber R.P."/>
            <person name="Gonzalez D.J."/>
            <person name="Wisecaver J.H."/>
            <person name="Moore B.S."/>
        </authorList>
    </citation>
    <scope>NUCLEOTIDE SEQUENCE [LARGE SCALE GENOMIC DNA]</scope>
    <source>
        <strain evidence="5 6">12B1</strain>
    </source>
</reference>
<dbReference type="Gene3D" id="3.10.20.90">
    <property type="entry name" value="Phosphatidylinositol 3-kinase Catalytic Subunit, Chain A, domain 1"/>
    <property type="match status" value="1"/>
</dbReference>
<comment type="caution">
    <text evidence="5">The sequence shown here is derived from an EMBL/GenBank/DDBJ whole genome shotgun (WGS) entry which is preliminary data.</text>
</comment>
<dbReference type="GO" id="GO:0005654">
    <property type="term" value="C:nucleoplasm"/>
    <property type="evidence" value="ECO:0007669"/>
    <property type="project" value="TreeGrafter"/>
</dbReference>
<feature type="compositionally biased region" description="Gly residues" evidence="2">
    <location>
        <begin position="518"/>
        <end position="535"/>
    </location>
</feature>
<dbReference type="GO" id="GO:0070628">
    <property type="term" value="F:proteasome binding"/>
    <property type="evidence" value="ECO:0007669"/>
    <property type="project" value="TreeGrafter"/>
</dbReference>
<protein>
    <recommendedName>
        <fullName evidence="7">UV excision repair protein RAD23</fullName>
    </recommendedName>
</protein>
<dbReference type="GO" id="GO:0043130">
    <property type="term" value="F:ubiquitin binding"/>
    <property type="evidence" value="ECO:0007669"/>
    <property type="project" value="TreeGrafter"/>
</dbReference>
<feature type="domain" description="UBA" evidence="3">
    <location>
        <begin position="662"/>
        <end position="705"/>
    </location>
</feature>
<dbReference type="Pfam" id="PF00627">
    <property type="entry name" value="UBA"/>
    <property type="match status" value="2"/>
</dbReference>
<dbReference type="EMBL" id="JBGBPQ010000004">
    <property type="protein sequence ID" value="KAL1525715.1"/>
    <property type="molecule type" value="Genomic_DNA"/>
</dbReference>
<keyword evidence="6" id="KW-1185">Reference proteome</keyword>
<feature type="region of interest" description="Disordered" evidence="2">
    <location>
        <begin position="77"/>
        <end position="128"/>
    </location>
</feature>
<feature type="domain" description="UBA" evidence="3">
    <location>
        <begin position="126"/>
        <end position="166"/>
    </location>
</feature>
<feature type="compositionally biased region" description="Acidic residues" evidence="2">
    <location>
        <begin position="99"/>
        <end position="128"/>
    </location>
</feature>
<feature type="compositionally biased region" description="Low complexity" evidence="2">
    <location>
        <begin position="217"/>
        <end position="229"/>
    </location>
</feature>
<dbReference type="GO" id="GO:0031593">
    <property type="term" value="F:polyubiquitin modification-dependent protein binding"/>
    <property type="evidence" value="ECO:0007669"/>
    <property type="project" value="TreeGrafter"/>
</dbReference>
<dbReference type="FunFam" id="1.10.8.10:FF:000002">
    <property type="entry name" value="UV excision repair protein RAD23 homolog"/>
    <property type="match status" value="1"/>
</dbReference>
<dbReference type="PROSITE" id="PS50030">
    <property type="entry name" value="UBA"/>
    <property type="match status" value="2"/>
</dbReference>
<proteinExistence type="inferred from homology"/>
<sequence>MQLQVRQVDGTAFWVKAELDATVVSVKQTIMELRGIDVVMQKLICAGRLLLDELTLELCNVTPRDFLVLVTAKPRPPSLMTTGAPLPSSYQTGAPNVGDGDEDGDDVGEEGDEDTGEIGEDEDGTDEAEENVGRLVDMGFPANDAEEALRLSHNDMRRAMAILRSGGVSGGVEAVRALHQRLRSISAFRALQQVVRVDPQIMLVLNTELMRFEDPKSSSLNSDGSAGSLEGHREREEVERAFWEACSVELMDTPPVYDRTQQLIQEVRDTLCSLMPPEWDDQLLLAADHAEHMRAAIEKLRETGGRLSRPLVTKYIRDVSAQVRMLCSEARMGQMENLLRTTLQPLEAAESEEGGVEWSGGVGEEGEWKLAGRSEWAEEGRGNIIGDDTHADGEGEKTDTSFAAAEDSHQSSFQAQLPALLLRFFRSSFELLEGVKLDLANQHLSRLLDQDSALITEIGQHPNDFVMLLNAGEDGDGADGVEFDVLRRIGGYGAAGPSSHRDLERMDGGFPRDLDYRGSGGGGGSRRHGGGGLYGRGCNTRPTGMDGDDADDGAEDDYLSEAPDVREMHGMAELMGQVMPQRPDLPPAQEAHSELMEAVMQQWLQTPAGQAAAQEAARLDLNSDEVGQFFHARMLQSLGRLRIDNGHEHHVSADGLQLAAEDLPEEAEGAVNRLTALGFSRAQAVEAYLACDQDEMLAANFLMDHQ</sequence>
<evidence type="ECO:0000313" key="6">
    <source>
        <dbReference type="Proteomes" id="UP001515480"/>
    </source>
</evidence>
<name>A0AB34JYF6_PRYPA</name>
<organism evidence="5 6">
    <name type="scientific">Prymnesium parvum</name>
    <name type="common">Toxic golden alga</name>
    <dbReference type="NCBI Taxonomy" id="97485"/>
    <lineage>
        <taxon>Eukaryota</taxon>
        <taxon>Haptista</taxon>
        <taxon>Haptophyta</taxon>
        <taxon>Prymnesiophyceae</taxon>
        <taxon>Prymnesiales</taxon>
        <taxon>Prymnesiaceae</taxon>
        <taxon>Prymnesium</taxon>
    </lineage>
</organism>
<dbReference type="SUPFAM" id="SSF54236">
    <property type="entry name" value="Ubiquitin-like"/>
    <property type="match status" value="1"/>
</dbReference>
<dbReference type="CDD" id="cd17039">
    <property type="entry name" value="Ubl_ubiquitin_like"/>
    <property type="match status" value="1"/>
</dbReference>
<feature type="region of interest" description="Disordered" evidence="2">
    <location>
        <begin position="214"/>
        <end position="233"/>
    </location>
</feature>
<dbReference type="Gene3D" id="1.10.8.10">
    <property type="entry name" value="DNA helicase RuvA subunit, C-terminal domain"/>
    <property type="match status" value="2"/>
</dbReference>
<dbReference type="Proteomes" id="UP001515480">
    <property type="component" value="Unassembled WGS sequence"/>
</dbReference>
<dbReference type="InterPro" id="IPR015940">
    <property type="entry name" value="UBA"/>
</dbReference>
<feature type="domain" description="Ubiquitin-like" evidence="4">
    <location>
        <begin position="1"/>
        <end position="76"/>
    </location>
</feature>
<gene>
    <name evidence="5" type="ORF">AB1Y20_020559</name>
</gene>
<evidence type="ECO:0000259" key="3">
    <source>
        <dbReference type="PROSITE" id="PS50030"/>
    </source>
</evidence>
<evidence type="ECO:0000313" key="5">
    <source>
        <dbReference type="EMBL" id="KAL1525715.1"/>
    </source>
</evidence>
<dbReference type="InterPro" id="IPR008862">
    <property type="entry name" value="Tcp11"/>
</dbReference>
<dbReference type="Pfam" id="PF05794">
    <property type="entry name" value="Tcp11"/>
    <property type="match status" value="1"/>
</dbReference>
<evidence type="ECO:0000256" key="2">
    <source>
        <dbReference type="SAM" id="MobiDB-lite"/>
    </source>
</evidence>
<dbReference type="SMART" id="SM00213">
    <property type="entry name" value="UBQ"/>
    <property type="match status" value="1"/>
</dbReference>
<dbReference type="SUPFAM" id="SSF46934">
    <property type="entry name" value="UBA-like"/>
    <property type="match status" value="2"/>
</dbReference>
<accession>A0AB34JYF6</accession>
<feature type="compositionally biased region" description="Acidic residues" evidence="2">
    <location>
        <begin position="546"/>
        <end position="557"/>
    </location>
</feature>
<dbReference type="InterPro" id="IPR000626">
    <property type="entry name" value="Ubiquitin-like_dom"/>
</dbReference>
<dbReference type="PANTHER" id="PTHR10621">
    <property type="entry name" value="UV EXCISION REPAIR PROTEIN RAD23"/>
    <property type="match status" value="1"/>
</dbReference>
<dbReference type="PROSITE" id="PS50053">
    <property type="entry name" value="UBIQUITIN_2"/>
    <property type="match status" value="1"/>
</dbReference>
<dbReference type="PANTHER" id="PTHR10621:SF0">
    <property type="entry name" value="UV EXCISION REPAIR PROTEIN RAD23"/>
    <property type="match status" value="1"/>
</dbReference>
<feature type="region of interest" description="Disordered" evidence="2">
    <location>
        <begin position="514"/>
        <end position="557"/>
    </location>
</feature>
<evidence type="ECO:0000256" key="1">
    <source>
        <dbReference type="ARBA" id="ARBA00010954"/>
    </source>
</evidence>
<dbReference type="InterPro" id="IPR029071">
    <property type="entry name" value="Ubiquitin-like_domsf"/>
</dbReference>
<comment type="similarity">
    <text evidence="1">Belongs to the TCP11 family.</text>
</comment>